<dbReference type="GO" id="GO:1990281">
    <property type="term" value="C:efflux pump complex"/>
    <property type="evidence" value="ECO:0007669"/>
    <property type="project" value="TreeGrafter"/>
</dbReference>
<evidence type="ECO:0000313" key="4">
    <source>
        <dbReference type="EMBL" id="RKG95926.1"/>
    </source>
</evidence>
<evidence type="ECO:0000256" key="2">
    <source>
        <dbReference type="SAM" id="Coils"/>
    </source>
</evidence>
<sequence>MASRKFIAGLILGILALVGAMAALRQPPQLDKRKEAFQGASFAAASPRSRGTHKGWLGVVIAEESLDVAPRLEGRVESVRVQVGSMVRHGEVLVTLDARSLKEDLAMADAVLLSNKAELDLASLSVGQARERLKRRDAPEQLKLGAISEEELSAARYEQSMAEAKLLVARSKVQEQEVRVSQLQQQVAEASLRAPFDGVVAGRFVHPGALARAGLPVLHLMRQGKPQVRFAIPAEEMRSVSVGQAVSVAGRDLKLTGQVTQLAPQVDVSTLMVFALANLDVAEGHAVPAGTEVRVSAASDKPSLTVGP</sequence>
<protein>
    <submittedName>
        <fullName evidence="4">Efflux RND transporter periplasmic adaptor subunit</fullName>
    </submittedName>
</protein>
<name>A0A3A8JLV2_9BACT</name>
<gene>
    <name evidence="4" type="ORF">D7X32_37580</name>
</gene>
<dbReference type="Proteomes" id="UP000268313">
    <property type="component" value="Unassembled WGS sequence"/>
</dbReference>
<dbReference type="Gene3D" id="1.10.287.470">
    <property type="entry name" value="Helix hairpin bin"/>
    <property type="match status" value="1"/>
</dbReference>
<dbReference type="PANTHER" id="PTHR30469">
    <property type="entry name" value="MULTIDRUG RESISTANCE PROTEIN MDTA"/>
    <property type="match status" value="1"/>
</dbReference>
<dbReference type="AlphaFoldDB" id="A0A3A8JLV2"/>
<keyword evidence="2" id="KW-0175">Coiled coil</keyword>
<feature type="coiled-coil region" evidence="2">
    <location>
        <begin position="166"/>
        <end position="193"/>
    </location>
</feature>
<dbReference type="Gene3D" id="2.40.30.170">
    <property type="match status" value="1"/>
</dbReference>
<dbReference type="PANTHER" id="PTHR30469:SF15">
    <property type="entry name" value="HLYD FAMILY OF SECRETION PROTEINS"/>
    <property type="match status" value="1"/>
</dbReference>
<proteinExistence type="inferred from homology"/>
<dbReference type="NCBIfam" id="TIGR01730">
    <property type="entry name" value="RND_mfp"/>
    <property type="match status" value="1"/>
</dbReference>
<dbReference type="EMBL" id="RAWE01000236">
    <property type="protein sequence ID" value="RKG95926.1"/>
    <property type="molecule type" value="Genomic_DNA"/>
</dbReference>
<comment type="caution">
    <text evidence="4">The sequence shown here is derived from an EMBL/GenBank/DDBJ whole genome shotgun (WGS) entry which is preliminary data.</text>
</comment>
<reference evidence="5" key="1">
    <citation type="submission" date="2018-09" db="EMBL/GenBank/DDBJ databases">
        <authorList>
            <person name="Livingstone P.G."/>
            <person name="Whitworth D.E."/>
        </authorList>
    </citation>
    <scope>NUCLEOTIDE SEQUENCE [LARGE SCALE GENOMIC DNA]</scope>
    <source>
        <strain evidence="5">CA043D</strain>
    </source>
</reference>
<evidence type="ECO:0000259" key="3">
    <source>
        <dbReference type="Pfam" id="PF25973"/>
    </source>
</evidence>
<keyword evidence="5" id="KW-1185">Reference proteome</keyword>
<accession>A0A3A8JLV2</accession>
<dbReference type="RefSeq" id="WP_120607343.1">
    <property type="nucleotide sequence ID" value="NZ_RAWE01000236.1"/>
</dbReference>
<evidence type="ECO:0000256" key="1">
    <source>
        <dbReference type="ARBA" id="ARBA00009477"/>
    </source>
</evidence>
<evidence type="ECO:0000313" key="5">
    <source>
        <dbReference type="Proteomes" id="UP000268313"/>
    </source>
</evidence>
<feature type="domain" description="CzcB-like barrel-sandwich hybrid" evidence="3">
    <location>
        <begin position="67"/>
        <end position="210"/>
    </location>
</feature>
<dbReference type="Gene3D" id="2.40.50.100">
    <property type="match status" value="1"/>
</dbReference>
<dbReference type="GO" id="GO:0015562">
    <property type="term" value="F:efflux transmembrane transporter activity"/>
    <property type="evidence" value="ECO:0007669"/>
    <property type="project" value="TreeGrafter"/>
</dbReference>
<dbReference type="InterPro" id="IPR058647">
    <property type="entry name" value="BSH_CzcB-like"/>
</dbReference>
<organism evidence="4 5">
    <name type="scientific">Corallococcus carmarthensis</name>
    <dbReference type="NCBI Taxonomy" id="2316728"/>
    <lineage>
        <taxon>Bacteria</taxon>
        <taxon>Pseudomonadati</taxon>
        <taxon>Myxococcota</taxon>
        <taxon>Myxococcia</taxon>
        <taxon>Myxococcales</taxon>
        <taxon>Cystobacterineae</taxon>
        <taxon>Myxococcaceae</taxon>
        <taxon>Corallococcus</taxon>
    </lineage>
</organism>
<comment type="similarity">
    <text evidence="1">Belongs to the membrane fusion protein (MFP) (TC 8.A.1) family.</text>
</comment>
<dbReference type="Pfam" id="PF25973">
    <property type="entry name" value="BSH_CzcB"/>
    <property type="match status" value="1"/>
</dbReference>
<dbReference type="InterPro" id="IPR006143">
    <property type="entry name" value="RND_pump_MFP"/>
</dbReference>
<dbReference type="SUPFAM" id="SSF111369">
    <property type="entry name" value="HlyD-like secretion proteins"/>
    <property type="match status" value="1"/>
</dbReference>